<dbReference type="RefSeq" id="WP_256944883.1">
    <property type="nucleotide sequence ID" value="NZ_JANHNZ010000003.1"/>
</dbReference>
<dbReference type="SUPFAM" id="SSF56784">
    <property type="entry name" value="HAD-like"/>
    <property type="match status" value="1"/>
</dbReference>
<proteinExistence type="predicted"/>
<dbReference type="Proteomes" id="UP001059480">
    <property type="component" value="Unassembled WGS sequence"/>
</dbReference>
<dbReference type="EMBL" id="JANHNZ010000003">
    <property type="protein sequence ID" value="MCQ9209773.1"/>
    <property type="molecule type" value="Genomic_DNA"/>
</dbReference>
<dbReference type="InterPro" id="IPR006379">
    <property type="entry name" value="HAD-SF_hydro_IIB"/>
</dbReference>
<organism evidence="1 2">
    <name type="scientific">Granulicatella seriolae</name>
    <dbReference type="NCBI Taxonomy" id="2967226"/>
    <lineage>
        <taxon>Bacteria</taxon>
        <taxon>Bacillati</taxon>
        <taxon>Bacillota</taxon>
        <taxon>Bacilli</taxon>
        <taxon>Lactobacillales</taxon>
        <taxon>Carnobacteriaceae</taxon>
        <taxon>Granulicatella</taxon>
    </lineage>
</organism>
<protein>
    <submittedName>
        <fullName evidence="1">Cof-type HAD-IIB family hydrolase</fullName>
    </submittedName>
</protein>
<keyword evidence="1" id="KW-0378">Hydrolase</keyword>
<dbReference type="PANTHER" id="PTHR10000">
    <property type="entry name" value="PHOSPHOSERINE PHOSPHATASE"/>
    <property type="match status" value="1"/>
</dbReference>
<dbReference type="CDD" id="cd07516">
    <property type="entry name" value="HAD_Pase"/>
    <property type="match status" value="1"/>
</dbReference>
<dbReference type="Pfam" id="PF08282">
    <property type="entry name" value="Hydrolase_3"/>
    <property type="match status" value="1"/>
</dbReference>
<evidence type="ECO:0000313" key="1">
    <source>
        <dbReference type="EMBL" id="MCQ9209773.1"/>
    </source>
</evidence>
<name>A0ABT1WMN9_9LACT</name>
<gene>
    <name evidence="1" type="ORF">NPA36_04335</name>
</gene>
<dbReference type="NCBIfam" id="TIGR01484">
    <property type="entry name" value="HAD-SF-IIB"/>
    <property type="match status" value="1"/>
</dbReference>
<dbReference type="SFLD" id="SFLDG01140">
    <property type="entry name" value="C2.B:_Phosphomannomutase_and_P"/>
    <property type="match status" value="1"/>
</dbReference>
<keyword evidence="2" id="KW-1185">Reference proteome</keyword>
<dbReference type="InterPro" id="IPR000150">
    <property type="entry name" value="Cof"/>
</dbReference>
<comment type="caution">
    <text evidence="1">The sequence shown here is derived from an EMBL/GenBank/DDBJ whole genome shotgun (WGS) entry which is preliminary data.</text>
</comment>
<sequence>MKKKLIAIDLDGTTLNDQSILTNKTIKTLQNIESLGHHIAIVTGRPYRTSKHIYEQLHISNPLVNFNGALCHIPENPSWLNAYQVQLDMNIAIDMSKYFSRLDANLMIFEGKDHYYSTSENLPISPFFPDKTAPILLEQNTVPHTSPIAITLFSGIEKQSQMKEQLQKRYGNTIEVRTWGGSLPCLEVVSTGVQKAMGVEQVAKSFNIQQEDIMAFGDEENDREMIEYAGHGVAMQNAIPYIKSIADDVTPFTNDQDGLALYLEDYFQNTLKTLDEKELT</sequence>
<dbReference type="SFLD" id="SFLDS00003">
    <property type="entry name" value="Haloacid_Dehalogenase"/>
    <property type="match status" value="1"/>
</dbReference>
<dbReference type="GO" id="GO:0016787">
    <property type="term" value="F:hydrolase activity"/>
    <property type="evidence" value="ECO:0007669"/>
    <property type="project" value="UniProtKB-KW"/>
</dbReference>
<dbReference type="Gene3D" id="3.30.1240.10">
    <property type="match status" value="1"/>
</dbReference>
<reference evidence="1" key="2">
    <citation type="journal article" date="2023" name="Curr. Microbiol.">
        <title>Granulicatella seriolae sp. nov., a Novel Facultative Anaerobe Isolated from Yellowtail Marine Fish.</title>
        <authorList>
            <person name="Lee M."/>
            <person name="Choi Y.J."/>
            <person name="Farooq A."/>
            <person name="Jeong J.B."/>
            <person name="Jung M.Y."/>
        </authorList>
    </citation>
    <scope>NUCLEOTIDE SEQUENCE</scope>
    <source>
        <strain evidence="1">S8</strain>
    </source>
</reference>
<dbReference type="PANTHER" id="PTHR10000:SF23">
    <property type="entry name" value="5-AMINO-6-(5-PHOSPHO-D-RIBITYLAMINO)URACIL PHOSPHATASE YITU"/>
    <property type="match status" value="1"/>
</dbReference>
<dbReference type="Gene3D" id="3.40.50.1000">
    <property type="entry name" value="HAD superfamily/HAD-like"/>
    <property type="match status" value="1"/>
</dbReference>
<dbReference type="NCBIfam" id="TIGR00099">
    <property type="entry name" value="Cof-subfamily"/>
    <property type="match status" value="1"/>
</dbReference>
<dbReference type="InterPro" id="IPR023214">
    <property type="entry name" value="HAD_sf"/>
</dbReference>
<dbReference type="InterPro" id="IPR036412">
    <property type="entry name" value="HAD-like_sf"/>
</dbReference>
<evidence type="ECO:0000313" key="2">
    <source>
        <dbReference type="Proteomes" id="UP001059480"/>
    </source>
</evidence>
<accession>A0ABT1WMN9</accession>
<reference evidence="1" key="3">
    <citation type="journal article" date="2023" name="Microbiol. Resour. Announc.">
        <title>Draft Genome Sequence of Granulicatella sp. Strain S8, Isolated from a Marine Fish, Seriola quinqueradiata.</title>
        <authorList>
            <person name="Lee M."/>
            <person name="Farooq A."/>
            <person name="Jeong J.B."/>
            <person name="Jung M.Y."/>
        </authorList>
    </citation>
    <scope>NUCLEOTIDE SEQUENCE</scope>
    <source>
        <strain evidence="1">S8</strain>
    </source>
</reference>
<reference evidence="1" key="1">
    <citation type="submission" date="2022-07" db="EMBL/GenBank/DDBJ databases">
        <authorList>
            <person name="Jung M.-Y."/>
            <person name="Lee M."/>
        </authorList>
    </citation>
    <scope>NUCLEOTIDE SEQUENCE</scope>
    <source>
        <strain evidence="1">S8</strain>
    </source>
</reference>